<proteinExistence type="inferred from homology"/>
<dbReference type="OrthoDB" id="3651481at2"/>
<dbReference type="Gene3D" id="3.40.47.10">
    <property type="match status" value="1"/>
</dbReference>
<gene>
    <name evidence="5" type="ORF">SAMN05421507_107248</name>
</gene>
<dbReference type="InterPro" id="IPR050091">
    <property type="entry name" value="PKS_NRPS_Biosynth_Enz"/>
</dbReference>
<reference evidence="6" key="1">
    <citation type="submission" date="2016-10" db="EMBL/GenBank/DDBJ databases">
        <authorList>
            <person name="Varghese N."/>
            <person name="Submissions S."/>
        </authorList>
    </citation>
    <scope>NUCLEOTIDE SEQUENCE [LARGE SCALE GENOMIC DNA]</scope>
    <source>
        <strain evidence="6">CGMCC 4.6609</strain>
    </source>
</reference>
<dbReference type="Pfam" id="PF00109">
    <property type="entry name" value="ketoacyl-synt"/>
    <property type="match status" value="1"/>
</dbReference>
<evidence type="ECO:0000259" key="4">
    <source>
        <dbReference type="PROSITE" id="PS52004"/>
    </source>
</evidence>
<keyword evidence="3" id="KW-0808">Transferase</keyword>
<dbReference type="CDD" id="cd00833">
    <property type="entry name" value="PKS"/>
    <property type="match status" value="1"/>
</dbReference>
<dbReference type="InterPro" id="IPR032821">
    <property type="entry name" value="PKS_assoc"/>
</dbReference>
<protein>
    <submittedName>
        <fullName evidence="5">Ketoacyl-synthetase C-terminal extension</fullName>
    </submittedName>
</protein>
<dbReference type="EMBL" id="FNIX01000007">
    <property type="protein sequence ID" value="SDP37156.1"/>
    <property type="molecule type" value="Genomic_DNA"/>
</dbReference>
<evidence type="ECO:0000256" key="3">
    <source>
        <dbReference type="RuleBase" id="RU003694"/>
    </source>
</evidence>
<keyword evidence="1" id="KW-0596">Phosphopantetheine</keyword>
<dbReference type="InterPro" id="IPR014031">
    <property type="entry name" value="Ketoacyl_synth_C"/>
</dbReference>
<evidence type="ECO:0000256" key="2">
    <source>
        <dbReference type="ARBA" id="ARBA00022553"/>
    </source>
</evidence>
<dbReference type="STRING" id="641025.SAMN05421507_107248"/>
<evidence type="ECO:0000256" key="1">
    <source>
        <dbReference type="ARBA" id="ARBA00022450"/>
    </source>
</evidence>
<evidence type="ECO:0000313" key="5">
    <source>
        <dbReference type="EMBL" id="SDP37156.1"/>
    </source>
</evidence>
<comment type="similarity">
    <text evidence="3">Belongs to the thiolase-like superfamily. Beta-ketoacyl-ACP synthases family.</text>
</comment>
<dbReference type="PANTHER" id="PTHR43775:SF37">
    <property type="entry name" value="SI:DKEY-61P9.11"/>
    <property type="match status" value="1"/>
</dbReference>
<feature type="domain" description="Ketosynthase family 3 (KS3)" evidence="4">
    <location>
        <begin position="6"/>
        <end position="428"/>
    </location>
</feature>
<dbReference type="Proteomes" id="UP000199691">
    <property type="component" value="Unassembled WGS sequence"/>
</dbReference>
<dbReference type="GO" id="GO:0006633">
    <property type="term" value="P:fatty acid biosynthetic process"/>
    <property type="evidence" value="ECO:0007669"/>
    <property type="project" value="TreeGrafter"/>
</dbReference>
<name>A0A1H0S7F7_9PSEU</name>
<sequence>MSVGKAAPVAIIGMAARVPGAEDADAFWRLLAEGRCTSSPAIPGRLHDYRADLGGTPDPVVSLLPDVGDFEPGLFQITPRMAVWMDPQQRLMLEATWHALESAGLAPDSLAGRDVGVFVSTTSSDMRDRAADRHLVDRYSAIGLLLTFASARISHQFDLRGPSITLDTACAGGLTAVAQAVSGLRAGELDMAIAGSPNIYLHGHMQAVMHRFGALSPTGQARCFSADADGYIRGEGVFCFVLKRLEDAVADGDPVLAVIRGSALNHDGRRGTLTRSDAESQVQLMTRALAQADLPPSALGYMESHAAGTGKGDPIEVQAVVELLRSQEGRTTAAGPDGKLWMGSVKGNIGHLEGAAGAASLAKAVQVLRYRTIPLTAGFTTPHPDIPVDRGPVDIAARAVPWPDGPARRVGITALGVGGANAHIVLEEAPELDSSGWRRSGRWPVPVSARTERSLRRLVTELADLLPHGRQDPAGGPGLAPPDFTAAVWTLQTGRAQLAQRVVILAGDADEFAVAAGAFVRGEPHPLVLHTTFDPADPTTADRHVPEPDLQGAARWLAGERVEWADLWPAGQRPRRVPLSAYPFDRTTCWHESFGPLATAGSDAT</sequence>
<dbReference type="Pfam" id="PF02801">
    <property type="entry name" value="Ketoacyl-synt_C"/>
    <property type="match status" value="1"/>
</dbReference>
<dbReference type="PROSITE" id="PS52004">
    <property type="entry name" value="KS3_2"/>
    <property type="match status" value="1"/>
</dbReference>
<dbReference type="GO" id="GO:0004312">
    <property type="term" value="F:fatty acid synthase activity"/>
    <property type="evidence" value="ECO:0007669"/>
    <property type="project" value="TreeGrafter"/>
</dbReference>
<dbReference type="SUPFAM" id="SSF53901">
    <property type="entry name" value="Thiolase-like"/>
    <property type="match status" value="1"/>
</dbReference>
<dbReference type="InterPro" id="IPR016039">
    <property type="entry name" value="Thiolase-like"/>
</dbReference>
<dbReference type="RefSeq" id="WP_090099137.1">
    <property type="nucleotide sequence ID" value="NZ_FNIX01000007.1"/>
</dbReference>
<organism evidence="5 6">
    <name type="scientific">Lentzea jiangxiensis</name>
    <dbReference type="NCBI Taxonomy" id="641025"/>
    <lineage>
        <taxon>Bacteria</taxon>
        <taxon>Bacillati</taxon>
        <taxon>Actinomycetota</taxon>
        <taxon>Actinomycetes</taxon>
        <taxon>Pseudonocardiales</taxon>
        <taxon>Pseudonocardiaceae</taxon>
        <taxon>Lentzea</taxon>
    </lineage>
</organism>
<accession>A0A1H0S7F7</accession>
<keyword evidence="2" id="KW-0597">Phosphoprotein</keyword>
<dbReference type="Gene3D" id="3.30.70.3290">
    <property type="match status" value="1"/>
</dbReference>
<dbReference type="InterPro" id="IPR020841">
    <property type="entry name" value="PKS_Beta-ketoAc_synthase_dom"/>
</dbReference>
<dbReference type="Pfam" id="PF16197">
    <property type="entry name" value="KAsynt_C_assoc"/>
    <property type="match status" value="1"/>
</dbReference>
<evidence type="ECO:0000313" key="6">
    <source>
        <dbReference type="Proteomes" id="UP000199691"/>
    </source>
</evidence>
<keyword evidence="6" id="KW-1185">Reference proteome</keyword>
<dbReference type="PANTHER" id="PTHR43775">
    <property type="entry name" value="FATTY ACID SYNTHASE"/>
    <property type="match status" value="1"/>
</dbReference>
<dbReference type="InterPro" id="IPR014030">
    <property type="entry name" value="Ketoacyl_synth_N"/>
</dbReference>
<dbReference type="SMART" id="SM00825">
    <property type="entry name" value="PKS_KS"/>
    <property type="match status" value="1"/>
</dbReference>
<dbReference type="AlphaFoldDB" id="A0A1H0S7F7"/>